<dbReference type="PROSITE" id="PS51094">
    <property type="entry name" value="PTS_EIIA_TYPE_2"/>
    <property type="match status" value="1"/>
</dbReference>
<evidence type="ECO:0000256" key="2">
    <source>
        <dbReference type="ARBA" id="ARBA00022448"/>
    </source>
</evidence>
<keyword evidence="7" id="KW-0418">Kinase</keyword>
<evidence type="ECO:0000313" key="12">
    <source>
        <dbReference type="EMBL" id="BDZ53798.1"/>
    </source>
</evidence>
<accession>A0ABN6YEJ1</accession>
<keyword evidence="13" id="KW-1185">Reference proteome</keyword>
<evidence type="ECO:0000256" key="3">
    <source>
        <dbReference type="ARBA" id="ARBA00022490"/>
    </source>
</evidence>
<evidence type="ECO:0000256" key="4">
    <source>
        <dbReference type="ARBA" id="ARBA00022553"/>
    </source>
</evidence>
<dbReference type="PANTHER" id="PTHR36203">
    <property type="entry name" value="ASCORBATE-SPECIFIC PTS SYSTEM EIIA COMPONENT"/>
    <property type="match status" value="1"/>
</dbReference>
<reference evidence="13" key="1">
    <citation type="journal article" date="2019" name="Int. J. Syst. Evol. Microbiol.">
        <title>The Global Catalogue of Microorganisms (GCM) 10K type strain sequencing project: providing services to taxonomists for standard genome sequencing and annotation.</title>
        <authorList>
            <consortium name="The Broad Institute Genomics Platform"/>
            <consortium name="The Broad Institute Genome Sequencing Center for Infectious Disease"/>
            <person name="Wu L."/>
            <person name="Ma J."/>
        </authorList>
    </citation>
    <scope>NUCLEOTIDE SEQUENCE [LARGE SCALE GENOMIC DNA]</scope>
    <source>
        <strain evidence="13">NBRC 109019</strain>
    </source>
</reference>
<dbReference type="Gene3D" id="3.40.930.10">
    <property type="entry name" value="Mannitol-specific EII, Chain A"/>
    <property type="match status" value="1"/>
</dbReference>
<feature type="domain" description="PTS EIIA type-2" evidence="11">
    <location>
        <begin position="1"/>
        <end position="131"/>
    </location>
</feature>
<keyword evidence="2" id="KW-0813">Transport</keyword>
<proteinExistence type="predicted"/>
<keyword evidence="4" id="KW-0597">Phosphoprotein</keyword>
<evidence type="ECO:0000256" key="10">
    <source>
        <dbReference type="ARBA" id="ARBA00042072"/>
    </source>
</evidence>
<evidence type="ECO:0000256" key="7">
    <source>
        <dbReference type="ARBA" id="ARBA00022777"/>
    </source>
</evidence>
<protein>
    <recommendedName>
        <fullName evidence="9">Ascorbate-specific PTS system EIIA component</fullName>
    </recommendedName>
    <alternativeName>
        <fullName evidence="10">Ascorbate-specific phosphotransferase enzyme IIA component</fullName>
    </alternativeName>
</protein>
<comment type="function">
    <text evidence="8">The phosphoenolpyruvate-dependent sugar phosphotransferase system (sugar PTS), a major carbohydrate active transport system, catalyzes the phosphorylation of incoming sugar substrates concomitantly with their translocation across the cell membrane. The enzyme II UlaABC PTS system is involved in ascorbate transport.</text>
</comment>
<dbReference type="Pfam" id="PF00359">
    <property type="entry name" value="PTS_EIIA_2"/>
    <property type="match status" value="1"/>
</dbReference>
<sequence>MPDWRAAVRAAGDALVRSGATFPGYTDRMIRVLEEFGAYVVIAPGLALAHARPGPDVRRSGLAVVTLAEPVAFGHPHNDPVRVVLGLAATGPEEHVASVAESANAFNDPAVIERLAAAASPAEVRSVLAGAPPRTG</sequence>
<dbReference type="EMBL" id="AP027734">
    <property type="protein sequence ID" value="BDZ53798.1"/>
    <property type="molecule type" value="Genomic_DNA"/>
</dbReference>
<name>A0ABN6YEJ1_9MICO</name>
<dbReference type="InterPro" id="IPR016152">
    <property type="entry name" value="PTrfase/Anion_transptr"/>
</dbReference>
<keyword evidence="6" id="KW-0598">Phosphotransferase system</keyword>
<evidence type="ECO:0000313" key="13">
    <source>
        <dbReference type="Proteomes" id="UP001321477"/>
    </source>
</evidence>
<dbReference type="SUPFAM" id="SSF55804">
    <property type="entry name" value="Phoshotransferase/anion transport protein"/>
    <property type="match status" value="1"/>
</dbReference>
<evidence type="ECO:0000256" key="9">
    <source>
        <dbReference type="ARBA" id="ARBA00041175"/>
    </source>
</evidence>
<dbReference type="InterPro" id="IPR002178">
    <property type="entry name" value="PTS_EIIA_type-2_dom"/>
</dbReference>
<dbReference type="Proteomes" id="UP001321477">
    <property type="component" value="Chromosome"/>
</dbReference>
<evidence type="ECO:0000256" key="5">
    <source>
        <dbReference type="ARBA" id="ARBA00022679"/>
    </source>
</evidence>
<comment type="subcellular location">
    <subcellularLocation>
        <location evidence="1">Cytoplasm</location>
    </subcellularLocation>
</comment>
<keyword evidence="5" id="KW-0808">Transferase</keyword>
<keyword evidence="3" id="KW-0963">Cytoplasm</keyword>
<dbReference type="CDD" id="cd00211">
    <property type="entry name" value="PTS_IIA_fru"/>
    <property type="match status" value="1"/>
</dbReference>
<dbReference type="PANTHER" id="PTHR36203:SF1">
    <property type="entry name" value="ASCORBATE-SPECIFIC PTS SYSTEM EIIA COMPONENT"/>
    <property type="match status" value="1"/>
</dbReference>
<evidence type="ECO:0000256" key="8">
    <source>
        <dbReference type="ARBA" id="ARBA00037387"/>
    </source>
</evidence>
<evidence type="ECO:0000259" key="11">
    <source>
        <dbReference type="PROSITE" id="PS51094"/>
    </source>
</evidence>
<evidence type="ECO:0000256" key="6">
    <source>
        <dbReference type="ARBA" id="ARBA00022683"/>
    </source>
</evidence>
<gene>
    <name evidence="12" type="ORF">GCM10025870_08710</name>
</gene>
<evidence type="ECO:0000256" key="1">
    <source>
        <dbReference type="ARBA" id="ARBA00004496"/>
    </source>
</evidence>
<dbReference type="InterPro" id="IPR051351">
    <property type="entry name" value="Ascorbate-PTS_EIIA_comp"/>
</dbReference>
<organism evidence="12 13">
    <name type="scientific">Agromyces marinus</name>
    <dbReference type="NCBI Taxonomy" id="1389020"/>
    <lineage>
        <taxon>Bacteria</taxon>
        <taxon>Bacillati</taxon>
        <taxon>Actinomycetota</taxon>
        <taxon>Actinomycetes</taxon>
        <taxon>Micrococcales</taxon>
        <taxon>Microbacteriaceae</taxon>
        <taxon>Agromyces</taxon>
    </lineage>
</organism>